<evidence type="ECO:0000313" key="2">
    <source>
        <dbReference type="Proteomes" id="UP000807785"/>
    </source>
</evidence>
<dbReference type="AlphaFoldDB" id="A0A9D7E382"/>
<reference evidence="1" key="1">
    <citation type="submission" date="2020-10" db="EMBL/GenBank/DDBJ databases">
        <title>Connecting structure to function with the recovery of over 1000 high-quality activated sludge metagenome-assembled genomes encoding full-length rRNA genes using long-read sequencing.</title>
        <authorList>
            <person name="Singleton C.M."/>
            <person name="Petriglieri F."/>
            <person name="Kristensen J.M."/>
            <person name="Kirkegaard R.H."/>
            <person name="Michaelsen T.Y."/>
            <person name="Andersen M.H."/>
            <person name="Karst S.M."/>
            <person name="Dueholm M.S."/>
            <person name="Nielsen P.H."/>
            <person name="Albertsen M."/>
        </authorList>
    </citation>
    <scope>NUCLEOTIDE SEQUENCE</scope>
    <source>
        <strain evidence="1">Bjer_18-Q3-R1-45_BAT3C.347</strain>
    </source>
</reference>
<organism evidence="1 2">
    <name type="scientific">Candidatus Methylophosphatis roskildensis</name>
    <dbReference type="NCBI Taxonomy" id="2899263"/>
    <lineage>
        <taxon>Bacteria</taxon>
        <taxon>Pseudomonadati</taxon>
        <taxon>Pseudomonadota</taxon>
        <taxon>Betaproteobacteria</taxon>
        <taxon>Nitrosomonadales</taxon>
        <taxon>Sterolibacteriaceae</taxon>
        <taxon>Candidatus Methylophosphatis</taxon>
    </lineage>
</organism>
<accession>A0A9D7E382</accession>
<comment type="caution">
    <text evidence="1">The sequence shown here is derived from an EMBL/GenBank/DDBJ whole genome shotgun (WGS) entry which is preliminary data.</text>
</comment>
<sequence length="72" mass="8148">MRHARPLAPDRGCAGHEEWVIVQIALRDRSVILRRSLTGESIAQVSRGQRWLRRRASASSQMFLDGVLRVPA</sequence>
<protein>
    <submittedName>
        <fullName evidence="1">Uncharacterized protein</fullName>
    </submittedName>
</protein>
<evidence type="ECO:0000313" key="1">
    <source>
        <dbReference type="EMBL" id="MBK6975676.1"/>
    </source>
</evidence>
<name>A0A9D7E382_9PROT</name>
<proteinExistence type="predicted"/>
<dbReference type="EMBL" id="JADJEV010000005">
    <property type="protein sequence ID" value="MBK6975676.1"/>
    <property type="molecule type" value="Genomic_DNA"/>
</dbReference>
<gene>
    <name evidence="1" type="ORF">IPH26_22960</name>
</gene>
<dbReference type="Proteomes" id="UP000807785">
    <property type="component" value="Unassembled WGS sequence"/>
</dbReference>